<dbReference type="RefSeq" id="WP_140694357.1">
    <property type="nucleotide sequence ID" value="NZ_RCZG01000008.1"/>
</dbReference>
<dbReference type="SUPFAM" id="SSF51679">
    <property type="entry name" value="Bacterial luciferase-like"/>
    <property type="match status" value="1"/>
</dbReference>
<dbReference type="InterPro" id="IPR050564">
    <property type="entry name" value="F420-G6PD/mer"/>
</dbReference>
<evidence type="ECO:0000313" key="4">
    <source>
        <dbReference type="Proteomes" id="UP000320095"/>
    </source>
</evidence>
<feature type="domain" description="Luciferase-like" evidence="2">
    <location>
        <begin position="16"/>
        <end position="309"/>
    </location>
</feature>
<dbReference type="Pfam" id="PF00296">
    <property type="entry name" value="Bac_luciferase"/>
    <property type="match status" value="1"/>
</dbReference>
<sequence length="347" mass="37161">MPGTSRVGISLPMLNQPPNDLRELAHLADEAGFDSLWDYEFFRNPFISHALNATTTSRIKLATGIATASSRTPFEMANAAADVDELSGGRAVVGTSVGGAGWTDVLNGADISHPLPRMREYIEAVRAVWDYLSTDEPFAYEGRFVKTASPAFNPWGGRALVRPRIPIYLGALKSAMLQMAGEVADGVIGYLNTPTFVDQHVRPNVAAGAAKAGRDPADVDITSLVLCSISEDRAAARRLARINVGNYVAFPISSTVVEFMGLQEDRDAVLTALMQEGPSALETATSDALLKAFAISGTPDEALEQFAEFDGRLPNIVLHTPYVPPIQGRESASAFRATVSTFARAFA</sequence>
<proteinExistence type="predicted"/>
<comment type="caution">
    <text evidence="3">The sequence shown here is derived from an EMBL/GenBank/DDBJ whole genome shotgun (WGS) entry which is preliminary data.</text>
</comment>
<gene>
    <name evidence="3" type="ORF">EAH80_19420</name>
</gene>
<dbReference type="Proteomes" id="UP000320095">
    <property type="component" value="Unassembled WGS sequence"/>
</dbReference>
<dbReference type="OrthoDB" id="3284378at2"/>
<dbReference type="CDD" id="cd01097">
    <property type="entry name" value="Tetrahydromethanopterin_reductase"/>
    <property type="match status" value="1"/>
</dbReference>
<reference evidence="3 4" key="1">
    <citation type="journal article" date="2019" name="Environ. Microbiol.">
        <title>Species interactions and distinct microbial communities in high Arctic permafrost affected cryosols are associated with the CH4 and CO2 gas fluxes.</title>
        <authorList>
            <person name="Altshuler I."/>
            <person name="Hamel J."/>
            <person name="Turney S."/>
            <person name="Magnuson E."/>
            <person name="Levesque R."/>
            <person name="Greer C."/>
            <person name="Whyte L.G."/>
        </authorList>
    </citation>
    <scope>NUCLEOTIDE SEQUENCE [LARGE SCALE GENOMIC DNA]</scope>
    <source>
        <strain evidence="3 4">S5.20</strain>
    </source>
</reference>
<dbReference type="PANTHER" id="PTHR43244:SF1">
    <property type="entry name" value="5,10-METHYLENETETRAHYDROMETHANOPTERIN REDUCTASE"/>
    <property type="match status" value="1"/>
</dbReference>
<name>A0A502E411_9MYCO</name>
<evidence type="ECO:0000256" key="1">
    <source>
        <dbReference type="ARBA" id="ARBA00023002"/>
    </source>
</evidence>
<dbReference type="EMBL" id="RCZG01000008">
    <property type="protein sequence ID" value="TPG32445.1"/>
    <property type="molecule type" value="Genomic_DNA"/>
</dbReference>
<dbReference type="GO" id="GO:0016705">
    <property type="term" value="F:oxidoreductase activity, acting on paired donors, with incorporation or reduction of molecular oxygen"/>
    <property type="evidence" value="ECO:0007669"/>
    <property type="project" value="InterPro"/>
</dbReference>
<accession>A0A502E411</accession>
<dbReference type="PANTHER" id="PTHR43244">
    <property type="match status" value="1"/>
</dbReference>
<dbReference type="InterPro" id="IPR011251">
    <property type="entry name" value="Luciferase-like_dom"/>
</dbReference>
<dbReference type="InterPro" id="IPR036661">
    <property type="entry name" value="Luciferase-like_sf"/>
</dbReference>
<organism evidence="3 4">
    <name type="scientific">Mycolicibacterium hodleri</name>
    <dbReference type="NCBI Taxonomy" id="49897"/>
    <lineage>
        <taxon>Bacteria</taxon>
        <taxon>Bacillati</taxon>
        <taxon>Actinomycetota</taxon>
        <taxon>Actinomycetes</taxon>
        <taxon>Mycobacteriales</taxon>
        <taxon>Mycobacteriaceae</taxon>
        <taxon>Mycolicibacterium</taxon>
    </lineage>
</organism>
<keyword evidence="4" id="KW-1185">Reference proteome</keyword>
<evidence type="ECO:0000259" key="2">
    <source>
        <dbReference type="Pfam" id="PF00296"/>
    </source>
</evidence>
<dbReference type="Gene3D" id="3.20.20.30">
    <property type="entry name" value="Luciferase-like domain"/>
    <property type="match status" value="1"/>
</dbReference>
<evidence type="ECO:0000313" key="3">
    <source>
        <dbReference type="EMBL" id="TPG32445.1"/>
    </source>
</evidence>
<keyword evidence="1" id="KW-0560">Oxidoreductase</keyword>
<dbReference type="AlphaFoldDB" id="A0A502E411"/>
<protein>
    <submittedName>
        <fullName evidence="3">LLM class flavin-dependent oxidoreductase</fullName>
    </submittedName>
</protein>